<dbReference type="Pfam" id="PF07683">
    <property type="entry name" value="CobW_C"/>
    <property type="match status" value="1"/>
</dbReference>
<dbReference type="EMBL" id="LFTY01000002">
    <property type="protein sequence ID" value="KMW57344.1"/>
    <property type="molecule type" value="Genomic_DNA"/>
</dbReference>
<dbReference type="InterPro" id="IPR027417">
    <property type="entry name" value="P-loop_NTPase"/>
</dbReference>
<dbReference type="Pfam" id="PF02492">
    <property type="entry name" value="cobW"/>
    <property type="match status" value="1"/>
</dbReference>
<reference evidence="4 5" key="1">
    <citation type="submission" date="2015-06" db="EMBL/GenBank/DDBJ databases">
        <title>Draft genome sequence of an Alphaproteobacteria species associated to the Mediterranean sponge Oscarella lobularis.</title>
        <authorList>
            <person name="Jourda C."/>
            <person name="Santini S."/>
            <person name="Claverie J.-M."/>
        </authorList>
    </citation>
    <scope>NUCLEOTIDE SEQUENCE [LARGE SCALE GENOMIC DNA]</scope>
    <source>
        <strain evidence="4">IGS</strain>
    </source>
</reference>
<dbReference type="SUPFAM" id="SSF52540">
    <property type="entry name" value="P-loop containing nucleoside triphosphate hydrolases"/>
    <property type="match status" value="1"/>
</dbReference>
<dbReference type="InterPro" id="IPR003495">
    <property type="entry name" value="CobW/HypB/UreG_nucleotide-bd"/>
</dbReference>
<dbReference type="InterPro" id="IPR011629">
    <property type="entry name" value="CobW-like_C"/>
</dbReference>
<organism evidence="4 5">
    <name type="scientific">Candidatus Rhodobacter oscarellae</name>
    <dbReference type="NCBI Taxonomy" id="1675527"/>
    <lineage>
        <taxon>Bacteria</taxon>
        <taxon>Pseudomonadati</taxon>
        <taxon>Pseudomonadota</taxon>
        <taxon>Alphaproteobacteria</taxon>
        <taxon>Rhodobacterales</taxon>
        <taxon>Rhodobacter group</taxon>
        <taxon>Rhodobacter</taxon>
    </lineage>
</organism>
<feature type="domain" description="CobW C-terminal" evidence="3">
    <location>
        <begin position="210"/>
        <end position="293"/>
    </location>
</feature>
<dbReference type="PANTHER" id="PTHR13748">
    <property type="entry name" value="COBW-RELATED"/>
    <property type="match status" value="1"/>
</dbReference>
<dbReference type="OrthoDB" id="9808822at2"/>
<proteinExistence type="predicted"/>
<evidence type="ECO:0000313" key="4">
    <source>
        <dbReference type="EMBL" id="KMW57344.1"/>
    </source>
</evidence>
<keyword evidence="5" id="KW-1185">Reference proteome</keyword>
<evidence type="ECO:0000256" key="1">
    <source>
        <dbReference type="ARBA" id="ARBA00045658"/>
    </source>
</evidence>
<name>A0A0J9E684_9RHOB</name>
<dbReference type="STRING" id="1675527.AIOL_002307"/>
<comment type="function">
    <text evidence="1">Zinc chaperone that directly transfers zinc cofactor to target proteins, thereby activating them. Zinc is transferred from the CXCC motif in the GTPase domain to the zinc binding site in target proteins in a process requiring GTP hydrolysis.</text>
</comment>
<dbReference type="AlphaFoldDB" id="A0A0J9E684"/>
<protein>
    <submittedName>
        <fullName evidence="4">Putative metal chaperone</fullName>
    </submittedName>
</protein>
<feature type="domain" description="CobW/HypB/UreG nucleotide-binding" evidence="2">
    <location>
        <begin position="4"/>
        <end position="178"/>
    </location>
</feature>
<accession>A0A0J9E684</accession>
<dbReference type="CDD" id="cd03112">
    <property type="entry name" value="CobW-like"/>
    <property type="match status" value="1"/>
</dbReference>
<evidence type="ECO:0000259" key="2">
    <source>
        <dbReference type="Pfam" id="PF02492"/>
    </source>
</evidence>
<dbReference type="PANTHER" id="PTHR13748:SF62">
    <property type="entry name" value="COBW DOMAIN-CONTAINING PROTEIN"/>
    <property type="match status" value="1"/>
</dbReference>
<comment type="caution">
    <text evidence="4">The sequence shown here is derived from an EMBL/GenBank/DDBJ whole genome shotgun (WGS) entry which is preliminary data.</text>
</comment>
<evidence type="ECO:0000313" key="5">
    <source>
        <dbReference type="Proteomes" id="UP000037178"/>
    </source>
</evidence>
<dbReference type="PATRIC" id="fig|1675527.3.peg.2421"/>
<gene>
    <name evidence="4" type="ORF">AIOL_002307</name>
</gene>
<dbReference type="Proteomes" id="UP000037178">
    <property type="component" value="Unassembled WGS sequence"/>
</dbReference>
<sequence length="293" mass="30039">MSLPVTVIGGYLGAGKTTLINRLLRQSDGARLAILVNEFGALPIDADLIEQRSDRMIALAGGCICCSFGDNLVGALQELAGLSPAPHQVIIEASGVSIPSAIAASVSLLPGFRLFGTVVLADAETVRGQAEDPYIGDTITRQLGDADLVLLTKCDLVAPDAVGATSAWVAEASNGAPVIAVTGGAAPREVLLDLHPSDARPAAAHADAQFDSLILTPRGAVDADAMARALASKRLGVVRAKGFVLDAEGALWAIQVTGRRWAVTRAKPGQQVGVVCIGPAGQLDDTALQALLD</sequence>
<dbReference type="InterPro" id="IPR051316">
    <property type="entry name" value="Zinc-reg_GTPase_activator"/>
</dbReference>
<dbReference type="GO" id="GO:0005737">
    <property type="term" value="C:cytoplasm"/>
    <property type="evidence" value="ECO:0007669"/>
    <property type="project" value="TreeGrafter"/>
</dbReference>
<dbReference type="Gene3D" id="3.40.50.300">
    <property type="entry name" value="P-loop containing nucleotide triphosphate hydrolases"/>
    <property type="match status" value="1"/>
</dbReference>
<evidence type="ECO:0000259" key="3">
    <source>
        <dbReference type="Pfam" id="PF07683"/>
    </source>
</evidence>
<dbReference type="RefSeq" id="WP_049643081.1">
    <property type="nucleotide sequence ID" value="NZ_LFTY01000002.1"/>
</dbReference>